<keyword evidence="2 3" id="KW-0456">Lyase</keyword>
<evidence type="ECO:0000256" key="2">
    <source>
        <dbReference type="ARBA" id="ARBA00023239"/>
    </source>
</evidence>
<dbReference type="SUPFAM" id="SSF51569">
    <property type="entry name" value="Aldolase"/>
    <property type="match status" value="1"/>
</dbReference>
<dbReference type="SMART" id="SM01130">
    <property type="entry name" value="DHDPS"/>
    <property type="match status" value="1"/>
</dbReference>
<dbReference type="Proteomes" id="UP000595197">
    <property type="component" value="Plasmid pTT6-1"/>
</dbReference>
<accession>A0ABX7BEG4</accession>
<dbReference type="PANTHER" id="PTHR12128">
    <property type="entry name" value="DIHYDRODIPICOLINATE SYNTHASE"/>
    <property type="match status" value="1"/>
</dbReference>
<evidence type="ECO:0000313" key="5">
    <source>
        <dbReference type="Proteomes" id="UP000595197"/>
    </source>
</evidence>
<comment type="similarity">
    <text evidence="1 3">Belongs to the DapA family.</text>
</comment>
<dbReference type="Gene3D" id="3.20.20.70">
    <property type="entry name" value="Aldolase class I"/>
    <property type="match status" value="1"/>
</dbReference>
<dbReference type="RefSeq" id="WP_201081961.1">
    <property type="nucleotide sequence ID" value="NZ_CP067421.1"/>
</dbReference>
<dbReference type="Pfam" id="PF00701">
    <property type="entry name" value="DHDPS"/>
    <property type="match status" value="1"/>
</dbReference>
<organism evidence="4 5">
    <name type="scientific">Skermanella cutis</name>
    <dbReference type="NCBI Taxonomy" id="2775420"/>
    <lineage>
        <taxon>Bacteria</taxon>
        <taxon>Pseudomonadati</taxon>
        <taxon>Pseudomonadota</taxon>
        <taxon>Alphaproteobacteria</taxon>
        <taxon>Rhodospirillales</taxon>
        <taxon>Azospirillaceae</taxon>
        <taxon>Skermanella</taxon>
    </lineage>
</organism>
<sequence length="309" mass="32730">MSTIPGTGSDTLAGIHPILYAFFNADGTLDRGAMRRQVDALIAMGAHGIAVLGLATEVRSLTPAERRMLMDWTAEDVGGRVPLAVTIFEPTAEAQIAAARHARSVGADWLILQPPPGGGTPEDDLVNFFSTVGSAVDLPFAIQNAPEYLGVGLTAPGLRTLASRCPRFRLLKGEASAVAIAALIRETGGRLTVFNGRGGLEIVDNLAAGCAGIIPAPDVADRLIGIHAAFAAGDEHGARERYAEILPVIVFVMQSIDSLLIYGKLLAARRLGLRPPVQRNPVQRNPALKPTAFGLTCLDRWTSQLGRFE</sequence>
<dbReference type="PIRSF" id="PIRSF001365">
    <property type="entry name" value="DHDPS"/>
    <property type="match status" value="1"/>
</dbReference>
<evidence type="ECO:0000313" key="4">
    <source>
        <dbReference type="EMBL" id="QQP92786.1"/>
    </source>
</evidence>
<evidence type="ECO:0000256" key="1">
    <source>
        <dbReference type="ARBA" id="ARBA00007592"/>
    </source>
</evidence>
<dbReference type="InterPro" id="IPR013785">
    <property type="entry name" value="Aldolase_TIM"/>
</dbReference>
<gene>
    <name evidence="4" type="ORF">IGS68_30525</name>
</gene>
<reference evidence="4" key="1">
    <citation type="submission" date="2021-02" db="EMBL/GenBank/DDBJ databases">
        <title>Skermanella TT6 skin isolate.</title>
        <authorList>
            <person name="Lee K."/>
            <person name="Ganzorig M."/>
        </authorList>
    </citation>
    <scope>NUCLEOTIDE SEQUENCE</scope>
    <source>
        <strain evidence="4">TT6</strain>
    </source>
</reference>
<evidence type="ECO:0000256" key="3">
    <source>
        <dbReference type="PIRNR" id="PIRNR001365"/>
    </source>
</evidence>
<protein>
    <submittedName>
        <fullName evidence="4">Dihydrodipicolinate synthase family protein</fullName>
    </submittedName>
</protein>
<keyword evidence="5" id="KW-1185">Reference proteome</keyword>
<dbReference type="EMBL" id="CP067421">
    <property type="protein sequence ID" value="QQP92786.1"/>
    <property type="molecule type" value="Genomic_DNA"/>
</dbReference>
<name>A0ABX7BEG4_9PROT</name>
<geneLocation type="plasmid" evidence="4 5">
    <name>pTT6-1</name>
</geneLocation>
<dbReference type="PANTHER" id="PTHR12128:SF66">
    <property type="entry name" value="4-HYDROXY-2-OXOGLUTARATE ALDOLASE, MITOCHONDRIAL"/>
    <property type="match status" value="1"/>
</dbReference>
<dbReference type="InterPro" id="IPR002220">
    <property type="entry name" value="DapA-like"/>
</dbReference>
<keyword evidence="4" id="KW-0614">Plasmid</keyword>
<proteinExistence type="inferred from homology"/>
<dbReference type="CDD" id="cd00408">
    <property type="entry name" value="DHDPS-like"/>
    <property type="match status" value="1"/>
</dbReference>